<organism evidence="1 2">
    <name type="scientific">Panagrolaimus sp. ES5</name>
    <dbReference type="NCBI Taxonomy" id="591445"/>
    <lineage>
        <taxon>Eukaryota</taxon>
        <taxon>Metazoa</taxon>
        <taxon>Ecdysozoa</taxon>
        <taxon>Nematoda</taxon>
        <taxon>Chromadorea</taxon>
        <taxon>Rhabditida</taxon>
        <taxon>Tylenchina</taxon>
        <taxon>Panagrolaimomorpha</taxon>
        <taxon>Panagrolaimoidea</taxon>
        <taxon>Panagrolaimidae</taxon>
        <taxon>Panagrolaimus</taxon>
    </lineage>
</organism>
<name>A0AC34FKY2_9BILA</name>
<sequence>MRFISVQSTPRAVTSNEACQPKANPELEKLNKENSDLKAQLQVVNEKVEALEAQLAEAKLPNPELEQLREEQNDLKARLQTATKYEKQVEVLKAQLENYYEIDKNLAEANQLVKVLQDENKNLQNRELKVSAELKKANDETVEHKKERDEMKKTVETLIVEKEELNKLVDINEKKVADFTDYYNETSPRIRELQNTMNSMELEKK</sequence>
<dbReference type="WBParaSite" id="ES5_v2.g18022.t1">
    <property type="protein sequence ID" value="ES5_v2.g18022.t1"/>
    <property type="gene ID" value="ES5_v2.g18022"/>
</dbReference>
<dbReference type="Proteomes" id="UP000887579">
    <property type="component" value="Unplaced"/>
</dbReference>
<evidence type="ECO:0000313" key="2">
    <source>
        <dbReference type="WBParaSite" id="ES5_v2.g18022.t1"/>
    </source>
</evidence>
<accession>A0AC34FKY2</accession>
<proteinExistence type="predicted"/>
<reference evidence="2" key="1">
    <citation type="submission" date="2022-11" db="UniProtKB">
        <authorList>
            <consortium name="WormBaseParasite"/>
        </authorList>
    </citation>
    <scope>IDENTIFICATION</scope>
</reference>
<protein>
    <submittedName>
        <fullName evidence="2">Uncharacterized protein</fullName>
    </submittedName>
</protein>
<evidence type="ECO:0000313" key="1">
    <source>
        <dbReference type="Proteomes" id="UP000887579"/>
    </source>
</evidence>